<dbReference type="PANTHER" id="PTHR37306:SF1">
    <property type="entry name" value="COLICIN V PRODUCTION PROTEIN"/>
    <property type="match status" value="1"/>
</dbReference>
<evidence type="ECO:0000256" key="4">
    <source>
        <dbReference type="ARBA" id="ARBA00023136"/>
    </source>
</evidence>
<proteinExistence type="predicted"/>
<dbReference type="Proteomes" id="UP000182278">
    <property type="component" value="Unassembled WGS sequence"/>
</dbReference>
<comment type="subcellular location">
    <subcellularLocation>
        <location evidence="1">Membrane</location>
        <topology evidence="1">Multi-pass membrane protein</topology>
    </subcellularLocation>
</comment>
<feature type="transmembrane region" description="Helical" evidence="5">
    <location>
        <begin position="6"/>
        <end position="21"/>
    </location>
</feature>
<dbReference type="InterPro" id="IPR003825">
    <property type="entry name" value="Colicin-V_CvpA"/>
</dbReference>
<dbReference type="STRING" id="1817893.AUJ66_00550"/>
<comment type="caution">
    <text evidence="6">The sequence shown here is derived from an EMBL/GenBank/DDBJ whole genome shotgun (WGS) entry which is preliminary data.</text>
</comment>
<evidence type="ECO:0000256" key="5">
    <source>
        <dbReference type="SAM" id="Phobius"/>
    </source>
</evidence>
<dbReference type="Pfam" id="PF02674">
    <property type="entry name" value="Colicin_V"/>
    <property type="match status" value="1"/>
</dbReference>
<dbReference type="EMBL" id="MNUO01000005">
    <property type="protein sequence ID" value="OIN98730.1"/>
    <property type="molecule type" value="Genomic_DNA"/>
</dbReference>
<keyword evidence="2 5" id="KW-0812">Transmembrane</keyword>
<evidence type="ECO:0000256" key="3">
    <source>
        <dbReference type="ARBA" id="ARBA00022989"/>
    </source>
</evidence>
<protein>
    <recommendedName>
        <fullName evidence="8">Colicin V production protein</fullName>
    </recommendedName>
</protein>
<dbReference type="AlphaFoldDB" id="A0A1J4SJB1"/>
<evidence type="ECO:0000313" key="7">
    <source>
        <dbReference type="Proteomes" id="UP000182278"/>
    </source>
</evidence>
<reference evidence="6 7" key="1">
    <citation type="journal article" date="2016" name="Environ. Microbiol.">
        <title>Genomic resolution of a cold subsurface aquifer community provides metabolic insights for novel microbes adapted to high CO concentrations.</title>
        <authorList>
            <person name="Probst A.J."/>
            <person name="Castelle C.J."/>
            <person name="Singh A."/>
            <person name="Brown C.T."/>
            <person name="Anantharaman K."/>
            <person name="Sharon I."/>
            <person name="Hug L.A."/>
            <person name="Burstein D."/>
            <person name="Emerson J.B."/>
            <person name="Thomas B.C."/>
            <person name="Banfield J.F."/>
        </authorList>
    </citation>
    <scope>NUCLEOTIDE SEQUENCE [LARGE SCALE GENOMIC DNA]</scope>
    <source>
        <strain evidence="6">CG1_02_38_46</strain>
    </source>
</reference>
<sequence>MNWLDIIIVVGLIINVVISLKRGLVRELFSVMGIILGVVISSRFYQELNWFSGLIKNPGIVKVLSFILIFLGVAIIVNLTGLVLNKIFKWSALGMLDHLGGFIFGFIKGIMITGIVLFLLAKFPPMSEIINKSPVASAILRFVNNIITLIWNKPEITEYI</sequence>
<evidence type="ECO:0000256" key="2">
    <source>
        <dbReference type="ARBA" id="ARBA00022692"/>
    </source>
</evidence>
<organism evidence="6 7">
    <name type="scientific">Candidatus Desantisbacteria bacterium CG1_02_38_46</name>
    <dbReference type="NCBI Taxonomy" id="1817893"/>
    <lineage>
        <taxon>Bacteria</taxon>
        <taxon>Candidatus Desantisiibacteriota</taxon>
    </lineage>
</organism>
<keyword evidence="4 5" id="KW-0472">Membrane</keyword>
<gene>
    <name evidence="6" type="ORF">AUJ66_00550</name>
</gene>
<dbReference type="GO" id="GO:0016020">
    <property type="term" value="C:membrane"/>
    <property type="evidence" value="ECO:0007669"/>
    <property type="project" value="UniProtKB-SubCell"/>
</dbReference>
<feature type="transmembrane region" description="Helical" evidence="5">
    <location>
        <begin position="99"/>
        <end position="121"/>
    </location>
</feature>
<keyword evidence="3 5" id="KW-1133">Transmembrane helix</keyword>
<accession>A0A1J4SJB1</accession>
<dbReference type="PANTHER" id="PTHR37306">
    <property type="entry name" value="COLICIN V PRODUCTION PROTEIN"/>
    <property type="match status" value="1"/>
</dbReference>
<evidence type="ECO:0000256" key="1">
    <source>
        <dbReference type="ARBA" id="ARBA00004141"/>
    </source>
</evidence>
<evidence type="ECO:0008006" key="8">
    <source>
        <dbReference type="Google" id="ProtNLM"/>
    </source>
</evidence>
<dbReference type="GO" id="GO:0009403">
    <property type="term" value="P:toxin biosynthetic process"/>
    <property type="evidence" value="ECO:0007669"/>
    <property type="project" value="InterPro"/>
</dbReference>
<feature type="transmembrane region" description="Helical" evidence="5">
    <location>
        <begin position="65"/>
        <end position="87"/>
    </location>
</feature>
<name>A0A1J4SJB1_9BACT</name>
<feature type="transmembrane region" description="Helical" evidence="5">
    <location>
        <begin position="28"/>
        <end position="45"/>
    </location>
</feature>
<evidence type="ECO:0000313" key="6">
    <source>
        <dbReference type="EMBL" id="OIN98730.1"/>
    </source>
</evidence>